<dbReference type="EMBL" id="KB445792">
    <property type="protein sequence ID" value="EMD40280.1"/>
    <property type="molecule type" value="Genomic_DNA"/>
</dbReference>
<evidence type="ECO:0000313" key="3">
    <source>
        <dbReference type="Proteomes" id="UP000016930"/>
    </source>
</evidence>
<accession>M2R769</accession>
<feature type="compositionally biased region" description="Basic and acidic residues" evidence="1">
    <location>
        <begin position="322"/>
        <end position="336"/>
    </location>
</feature>
<sequence length="336" mass="34794">MQPPLAVPIPHVHPQGHVPLSMPVSVASGSGPVLVPIRPGAPWSMPTTPSRRDGANAAAAGASPGSSAATATPLDSLVSAARSMMNGAAPEEAGDVAGDGRRRSLRTSTRSGRKGGQGTDRDASPVPKKRKVGANTGAVSPTRNASEAGMSKKRGQRRTATRAQEKTAPDRKGKGRSVEEQEEPEQPLVSSTSITQRGTAPIGSTRVPSALDVLAEQAAQEIRPPVGAATHERRHSTSPARTERSNSQTTELDAVAELGHPASQSFLQAAGPSAQTLYTTLPNSIASTRAQSERLDAAATSNKRSIHSAPPLSIEVIPVSKKPSELGSSERQRTMG</sequence>
<feature type="compositionally biased region" description="Basic residues" evidence="1">
    <location>
        <begin position="151"/>
        <end position="160"/>
    </location>
</feature>
<feature type="compositionally biased region" description="Low complexity" evidence="1">
    <location>
        <begin position="55"/>
        <end position="73"/>
    </location>
</feature>
<dbReference type="HOGENOM" id="CLU_826391_0_0_1"/>
<evidence type="ECO:0000313" key="2">
    <source>
        <dbReference type="EMBL" id="EMD40280.1"/>
    </source>
</evidence>
<dbReference type="STRING" id="914234.M2R769"/>
<protein>
    <submittedName>
        <fullName evidence="2">Uncharacterized protein</fullName>
    </submittedName>
</protein>
<feature type="region of interest" description="Disordered" evidence="1">
    <location>
        <begin position="292"/>
        <end position="336"/>
    </location>
</feature>
<feature type="compositionally biased region" description="Polar residues" evidence="1">
    <location>
        <begin position="188"/>
        <end position="198"/>
    </location>
</feature>
<reference evidence="2 3" key="1">
    <citation type="journal article" date="2012" name="Proc. Natl. Acad. Sci. U.S.A.">
        <title>Comparative genomics of Ceriporiopsis subvermispora and Phanerochaete chrysosporium provide insight into selective ligninolysis.</title>
        <authorList>
            <person name="Fernandez-Fueyo E."/>
            <person name="Ruiz-Duenas F.J."/>
            <person name="Ferreira P."/>
            <person name="Floudas D."/>
            <person name="Hibbett D.S."/>
            <person name="Canessa P."/>
            <person name="Larrondo L.F."/>
            <person name="James T.Y."/>
            <person name="Seelenfreund D."/>
            <person name="Lobos S."/>
            <person name="Polanco R."/>
            <person name="Tello M."/>
            <person name="Honda Y."/>
            <person name="Watanabe T."/>
            <person name="Watanabe T."/>
            <person name="Ryu J.S."/>
            <person name="Kubicek C.P."/>
            <person name="Schmoll M."/>
            <person name="Gaskell J."/>
            <person name="Hammel K.E."/>
            <person name="St John F.J."/>
            <person name="Vanden Wymelenberg A."/>
            <person name="Sabat G."/>
            <person name="Splinter BonDurant S."/>
            <person name="Syed K."/>
            <person name="Yadav J.S."/>
            <person name="Doddapaneni H."/>
            <person name="Subramanian V."/>
            <person name="Lavin J.L."/>
            <person name="Oguiza J.A."/>
            <person name="Perez G."/>
            <person name="Pisabarro A.G."/>
            <person name="Ramirez L."/>
            <person name="Santoyo F."/>
            <person name="Master E."/>
            <person name="Coutinho P.M."/>
            <person name="Henrissat B."/>
            <person name="Lombard V."/>
            <person name="Magnuson J.K."/>
            <person name="Kuees U."/>
            <person name="Hori C."/>
            <person name="Igarashi K."/>
            <person name="Samejima M."/>
            <person name="Held B.W."/>
            <person name="Barry K.W."/>
            <person name="LaButti K.M."/>
            <person name="Lapidus A."/>
            <person name="Lindquist E.A."/>
            <person name="Lucas S.M."/>
            <person name="Riley R."/>
            <person name="Salamov A.A."/>
            <person name="Hoffmeister D."/>
            <person name="Schwenk D."/>
            <person name="Hadar Y."/>
            <person name="Yarden O."/>
            <person name="de Vries R.P."/>
            <person name="Wiebenga A."/>
            <person name="Stenlid J."/>
            <person name="Eastwood D."/>
            <person name="Grigoriev I.V."/>
            <person name="Berka R.M."/>
            <person name="Blanchette R.A."/>
            <person name="Kersten P."/>
            <person name="Martinez A.T."/>
            <person name="Vicuna R."/>
            <person name="Cullen D."/>
        </authorList>
    </citation>
    <scope>NUCLEOTIDE SEQUENCE [LARGE SCALE GENOMIC DNA]</scope>
    <source>
        <strain evidence="2 3">B</strain>
    </source>
</reference>
<evidence type="ECO:0000256" key="1">
    <source>
        <dbReference type="SAM" id="MobiDB-lite"/>
    </source>
</evidence>
<feature type="region of interest" description="Disordered" evidence="1">
    <location>
        <begin position="38"/>
        <end position="249"/>
    </location>
</feature>
<dbReference type="AlphaFoldDB" id="M2R769"/>
<feature type="compositionally biased region" description="Basic and acidic residues" evidence="1">
    <location>
        <begin position="163"/>
        <end position="179"/>
    </location>
</feature>
<organism evidence="2 3">
    <name type="scientific">Ceriporiopsis subvermispora (strain B)</name>
    <name type="common">White-rot fungus</name>
    <name type="synonym">Gelatoporia subvermispora</name>
    <dbReference type="NCBI Taxonomy" id="914234"/>
    <lineage>
        <taxon>Eukaryota</taxon>
        <taxon>Fungi</taxon>
        <taxon>Dikarya</taxon>
        <taxon>Basidiomycota</taxon>
        <taxon>Agaricomycotina</taxon>
        <taxon>Agaricomycetes</taxon>
        <taxon>Polyporales</taxon>
        <taxon>Gelatoporiaceae</taxon>
        <taxon>Gelatoporia</taxon>
    </lineage>
</organism>
<name>M2R769_CERS8</name>
<proteinExistence type="predicted"/>
<dbReference type="Proteomes" id="UP000016930">
    <property type="component" value="Unassembled WGS sequence"/>
</dbReference>
<feature type="compositionally biased region" description="Polar residues" evidence="1">
    <location>
        <begin position="237"/>
        <end position="249"/>
    </location>
</feature>
<gene>
    <name evidence="2" type="ORF">CERSUDRAFT_110886</name>
</gene>
<keyword evidence="3" id="KW-1185">Reference proteome</keyword>